<dbReference type="EMBL" id="QURH01000842">
    <property type="protein sequence ID" value="RFU38256.1"/>
    <property type="molecule type" value="Genomic_DNA"/>
</dbReference>
<reference evidence="1 2" key="1">
    <citation type="submission" date="2018-08" db="EMBL/GenBank/DDBJ databases">
        <title>Actinomadura jelena sp. nov., a novel Actinomycete isolated from soil in Chad.</title>
        <authorList>
            <person name="Shi L."/>
        </authorList>
    </citation>
    <scope>NUCLEOTIDE SEQUENCE [LARGE SCALE GENOMIC DNA]</scope>
    <source>
        <strain evidence="1 2">NEAU-G17</strain>
    </source>
</reference>
<evidence type="ECO:0000313" key="1">
    <source>
        <dbReference type="EMBL" id="RFU38256.1"/>
    </source>
</evidence>
<dbReference type="Proteomes" id="UP000261811">
    <property type="component" value="Unassembled WGS sequence"/>
</dbReference>
<comment type="caution">
    <text evidence="1">The sequence shown here is derived from an EMBL/GenBank/DDBJ whole genome shotgun (WGS) entry which is preliminary data.</text>
</comment>
<accession>A0A372JEL9</accession>
<sequence length="177" mass="18998">MLVAHGTWHGGALCLWAERSGPHTPAAGEAHPFATRDFTGTSYEPLVKGAMRIELAMALPSRGDRPLPSAELGPEPFDGTPELRSWRVPALVLEPFPAMALLQAAEHSGDVVPGSDLRFLCLVADEAVRLAGRGHVLPALLREDGDLVARWRPVVDEPARFRDLARAMPAACRAAEG</sequence>
<name>A0A372JEL9_9ACTN</name>
<dbReference type="AlphaFoldDB" id="A0A372JEL9"/>
<feature type="non-terminal residue" evidence="1">
    <location>
        <position position="177"/>
    </location>
</feature>
<organism evidence="1 2">
    <name type="scientific">Actinomadura logoneensis</name>
    <dbReference type="NCBI Taxonomy" id="2293572"/>
    <lineage>
        <taxon>Bacteria</taxon>
        <taxon>Bacillati</taxon>
        <taxon>Actinomycetota</taxon>
        <taxon>Actinomycetes</taxon>
        <taxon>Streptosporangiales</taxon>
        <taxon>Thermomonosporaceae</taxon>
        <taxon>Actinomadura</taxon>
    </lineage>
</organism>
<dbReference type="GO" id="GO:0004386">
    <property type="term" value="F:helicase activity"/>
    <property type="evidence" value="ECO:0007669"/>
    <property type="project" value="UniProtKB-KW"/>
</dbReference>
<protein>
    <submittedName>
        <fullName evidence="1">ATP-dependent helicase</fullName>
    </submittedName>
</protein>
<keyword evidence="1" id="KW-0378">Hydrolase</keyword>
<proteinExistence type="predicted"/>
<keyword evidence="1" id="KW-0347">Helicase</keyword>
<keyword evidence="2" id="KW-1185">Reference proteome</keyword>
<evidence type="ECO:0000313" key="2">
    <source>
        <dbReference type="Proteomes" id="UP000261811"/>
    </source>
</evidence>
<keyword evidence="1" id="KW-0547">Nucleotide-binding</keyword>
<gene>
    <name evidence="1" type="ORF">DZF91_28635</name>
</gene>
<keyword evidence="1" id="KW-0067">ATP-binding</keyword>